<comment type="similarity">
    <text evidence="4">Belongs to the flavoredoxin family.</text>
</comment>
<comment type="caution">
    <text evidence="6">The sequence shown here is derived from an EMBL/GenBank/DDBJ whole genome shotgun (WGS) entry which is preliminary data.</text>
</comment>
<dbReference type="Pfam" id="PF01613">
    <property type="entry name" value="Flavin_Reduct"/>
    <property type="match status" value="1"/>
</dbReference>
<dbReference type="InterPro" id="IPR012349">
    <property type="entry name" value="Split_barrel_FMN-bd"/>
</dbReference>
<gene>
    <name evidence="6" type="ORF">N7644_13980</name>
</gene>
<evidence type="ECO:0000313" key="7">
    <source>
        <dbReference type="Proteomes" id="UP001159329"/>
    </source>
</evidence>
<evidence type="ECO:0000256" key="2">
    <source>
        <dbReference type="ARBA" id="ARBA00022630"/>
    </source>
</evidence>
<keyword evidence="2" id="KW-0285">Flavoprotein</keyword>
<dbReference type="AlphaFoldDB" id="A0AA42I9G2"/>
<dbReference type="RefSeq" id="WP_279696444.1">
    <property type="nucleotide sequence ID" value="NZ_JAOEEO010000004.1"/>
</dbReference>
<dbReference type="PANTHER" id="PTHR33798:SF5">
    <property type="entry name" value="FLAVIN REDUCTASE LIKE DOMAIN-CONTAINING PROTEIN"/>
    <property type="match status" value="1"/>
</dbReference>
<accession>A0AA42I9G2</accession>
<name>A0AA42I9G2_9GAMM</name>
<dbReference type="SMART" id="SM00903">
    <property type="entry name" value="Flavin_Reduct"/>
    <property type="match status" value="1"/>
</dbReference>
<dbReference type="GO" id="GO:0010181">
    <property type="term" value="F:FMN binding"/>
    <property type="evidence" value="ECO:0007669"/>
    <property type="project" value="InterPro"/>
</dbReference>
<organism evidence="6 7">
    <name type="scientific">Acinetobacter courvalinii</name>
    <dbReference type="NCBI Taxonomy" id="280147"/>
    <lineage>
        <taxon>Bacteria</taxon>
        <taxon>Pseudomonadati</taxon>
        <taxon>Pseudomonadota</taxon>
        <taxon>Gammaproteobacteria</taxon>
        <taxon>Moraxellales</taxon>
        <taxon>Moraxellaceae</taxon>
        <taxon>Acinetobacter</taxon>
    </lineage>
</organism>
<proteinExistence type="inferred from homology"/>
<dbReference type="PANTHER" id="PTHR33798">
    <property type="entry name" value="FLAVOPROTEIN OXYGENASE"/>
    <property type="match status" value="1"/>
</dbReference>
<evidence type="ECO:0000313" key="6">
    <source>
        <dbReference type="EMBL" id="MDH0564781.1"/>
    </source>
</evidence>
<dbReference type="SUPFAM" id="SSF50475">
    <property type="entry name" value="FMN-binding split barrel"/>
    <property type="match status" value="1"/>
</dbReference>
<protein>
    <submittedName>
        <fullName evidence="6">Flavin reductase family protein</fullName>
    </submittedName>
</protein>
<evidence type="ECO:0000256" key="3">
    <source>
        <dbReference type="ARBA" id="ARBA00022643"/>
    </source>
</evidence>
<keyword evidence="3" id="KW-0288">FMN</keyword>
<dbReference type="InterPro" id="IPR002563">
    <property type="entry name" value="Flavin_Rdtase-like_dom"/>
</dbReference>
<evidence type="ECO:0000259" key="5">
    <source>
        <dbReference type="SMART" id="SM00903"/>
    </source>
</evidence>
<comment type="cofactor">
    <cofactor evidence="1">
        <name>FMN</name>
        <dbReference type="ChEBI" id="CHEBI:58210"/>
    </cofactor>
</comment>
<dbReference type="Gene3D" id="2.30.110.10">
    <property type="entry name" value="Electron Transport, Fmn-binding Protein, Chain A"/>
    <property type="match status" value="1"/>
</dbReference>
<dbReference type="GO" id="GO:0016646">
    <property type="term" value="F:oxidoreductase activity, acting on the CH-NH group of donors, NAD or NADP as acceptor"/>
    <property type="evidence" value="ECO:0007669"/>
    <property type="project" value="UniProtKB-ARBA"/>
</dbReference>
<dbReference type="Proteomes" id="UP001159329">
    <property type="component" value="Unassembled WGS sequence"/>
</dbReference>
<dbReference type="EMBL" id="JAOEEO010000004">
    <property type="protein sequence ID" value="MDH0564781.1"/>
    <property type="molecule type" value="Genomic_DNA"/>
</dbReference>
<evidence type="ECO:0000256" key="4">
    <source>
        <dbReference type="ARBA" id="ARBA00038054"/>
    </source>
</evidence>
<reference evidence="6" key="1">
    <citation type="submission" date="2022-09" db="EMBL/GenBank/DDBJ databases">
        <title>Intensive care unit water sources are persistently colonized with multi-drug resistant bacteria and are the site of extensive horizontal gene transfer of antibiotic resistance genes.</title>
        <authorList>
            <person name="Diorio-Toth L."/>
        </authorList>
    </citation>
    <scope>NUCLEOTIDE SEQUENCE</scope>
    <source>
        <strain evidence="6">GD04005</strain>
    </source>
</reference>
<feature type="domain" description="Flavin reductase like" evidence="5">
    <location>
        <begin position="19"/>
        <end position="169"/>
    </location>
</feature>
<evidence type="ECO:0000256" key="1">
    <source>
        <dbReference type="ARBA" id="ARBA00001917"/>
    </source>
</evidence>
<sequence length="212" mass="23418">MIFETSDLEPNDIYRLLVGGISPRPIAWISTISADGVANIAPYSFFNVASCNPPILWYSQVNPRNGQDKDTIRNLMETRECVVHIVNSQLLEQMNLSCALLPAAQSEFEFAEIESEPSHSVAALSVKHAPIRYECQLREVLQLSTLPSGGTVALLDVKAIYVDDRLWDGQMIDQQHLDSVGKMGGDFYSLSTDLRKLARPVVTPADEPKKGG</sequence>